<dbReference type="EMBL" id="WIAO01000003">
    <property type="protein sequence ID" value="MQM24706.1"/>
    <property type="molecule type" value="Genomic_DNA"/>
</dbReference>
<accession>A0A6L5G4Y6</accession>
<organism evidence="1 2">
    <name type="scientific">Glycomyces albidus</name>
    <dbReference type="NCBI Taxonomy" id="2656774"/>
    <lineage>
        <taxon>Bacteria</taxon>
        <taxon>Bacillati</taxon>
        <taxon>Actinomycetota</taxon>
        <taxon>Actinomycetes</taxon>
        <taxon>Glycomycetales</taxon>
        <taxon>Glycomycetaceae</taxon>
        <taxon>Glycomyces</taxon>
    </lineage>
</organism>
<evidence type="ECO:0000313" key="2">
    <source>
        <dbReference type="Proteomes" id="UP000477750"/>
    </source>
</evidence>
<dbReference type="Proteomes" id="UP000477750">
    <property type="component" value="Unassembled WGS sequence"/>
</dbReference>
<reference evidence="1 2" key="1">
    <citation type="submission" date="2019-10" db="EMBL/GenBank/DDBJ databases">
        <title>Glycomyces albidus sp. nov., a novel actinomycete isolated from rhizosphere soil of wheat (Triticum aestivum L.).</title>
        <authorList>
            <person name="Qian L."/>
        </authorList>
    </citation>
    <scope>NUCLEOTIDE SEQUENCE [LARGE SCALE GENOMIC DNA]</scope>
    <source>
        <strain evidence="1 2">NEAU-7082</strain>
    </source>
</reference>
<dbReference type="AlphaFoldDB" id="A0A6L5G4Y6"/>
<gene>
    <name evidence="1" type="ORF">GFD30_03790</name>
</gene>
<name>A0A6L5G4Y6_9ACTN</name>
<keyword evidence="2" id="KW-1185">Reference proteome</keyword>
<dbReference type="RefSeq" id="WP_153023895.1">
    <property type="nucleotide sequence ID" value="NZ_WIAO01000003.1"/>
</dbReference>
<sequence length="119" mass="12985">MGRQRKRAAPPRFIVVARTGSGGGYPHPIEVGVEPNGADSVLAFSIGPHVVNVGGLVPLGNVLDEDRTGLNPQFDMEFQAAELDWLVPLLVRLHAGEDVAEEIKAAYQERHGKRPEMMY</sequence>
<evidence type="ECO:0000313" key="1">
    <source>
        <dbReference type="EMBL" id="MQM24706.1"/>
    </source>
</evidence>
<protein>
    <submittedName>
        <fullName evidence="1">Uncharacterized protein</fullName>
    </submittedName>
</protein>
<proteinExistence type="predicted"/>
<comment type="caution">
    <text evidence="1">The sequence shown here is derived from an EMBL/GenBank/DDBJ whole genome shotgun (WGS) entry which is preliminary data.</text>
</comment>